<dbReference type="Gene3D" id="1.25.40.10">
    <property type="entry name" value="Tetratricopeptide repeat domain"/>
    <property type="match status" value="1"/>
</dbReference>
<comment type="caution">
    <text evidence="1">The sequence shown here is derived from an EMBL/GenBank/DDBJ whole genome shotgun (WGS) entry which is preliminary data.</text>
</comment>
<evidence type="ECO:0000313" key="2">
    <source>
        <dbReference type="Proteomes" id="UP000626109"/>
    </source>
</evidence>
<gene>
    <name evidence="1" type="ORF">PGLA2088_LOCUS44758</name>
</gene>
<dbReference type="GO" id="GO:0071424">
    <property type="term" value="F:rRNA (cytosine-N4-)-methyltransferase activity"/>
    <property type="evidence" value="ECO:0007669"/>
    <property type="project" value="TreeGrafter"/>
</dbReference>
<dbReference type="InterPro" id="IPR011990">
    <property type="entry name" value="TPR-like_helical_dom_sf"/>
</dbReference>
<sequence>AGDSQWQLALAMLSEMELRSCPPDRISFNTVLGALDKSSQWEQAIKLFSSPLDATRHLDDIALGVLASACERGRALASAVRFAKSAALGFKSVRAPTGNYVATELHEESQLPSTTSFVHASVLLDEVVEAFVAAELGPGSLVVDCTLGGGGHSEALLQQLPQIRLLGIDRDPL</sequence>
<dbReference type="AlphaFoldDB" id="A0A813LL03"/>
<name>A0A813LL03_POLGL</name>
<dbReference type="InterPro" id="IPR029063">
    <property type="entry name" value="SAM-dependent_MTases_sf"/>
</dbReference>
<dbReference type="PANTHER" id="PTHR11265:SF0">
    <property type="entry name" value="12S RRNA N4-METHYLCYTIDINE METHYLTRANSFERASE"/>
    <property type="match status" value="1"/>
</dbReference>
<dbReference type="GO" id="GO:0005737">
    <property type="term" value="C:cytoplasm"/>
    <property type="evidence" value="ECO:0007669"/>
    <property type="project" value="TreeGrafter"/>
</dbReference>
<dbReference type="SUPFAM" id="SSF53335">
    <property type="entry name" value="S-adenosyl-L-methionine-dependent methyltransferases"/>
    <property type="match status" value="1"/>
</dbReference>
<dbReference type="Proteomes" id="UP000626109">
    <property type="component" value="Unassembled WGS sequence"/>
</dbReference>
<evidence type="ECO:0000313" key="1">
    <source>
        <dbReference type="EMBL" id="CAE8727274.1"/>
    </source>
</evidence>
<feature type="non-terminal residue" evidence="1">
    <location>
        <position position="1"/>
    </location>
</feature>
<dbReference type="InterPro" id="IPR002903">
    <property type="entry name" value="RsmH"/>
</dbReference>
<reference evidence="1" key="1">
    <citation type="submission" date="2021-02" db="EMBL/GenBank/DDBJ databases">
        <authorList>
            <person name="Dougan E. K."/>
            <person name="Rhodes N."/>
            <person name="Thang M."/>
            <person name="Chan C."/>
        </authorList>
    </citation>
    <scope>NUCLEOTIDE SEQUENCE</scope>
</reference>
<dbReference type="PANTHER" id="PTHR11265">
    <property type="entry name" value="S-ADENOSYL-METHYLTRANSFERASE MRAW"/>
    <property type="match status" value="1"/>
</dbReference>
<protein>
    <submittedName>
        <fullName evidence="1">Uncharacterized protein</fullName>
    </submittedName>
</protein>
<accession>A0A813LL03</accession>
<dbReference type="GO" id="GO:0070475">
    <property type="term" value="P:rRNA base methylation"/>
    <property type="evidence" value="ECO:0007669"/>
    <property type="project" value="TreeGrafter"/>
</dbReference>
<organism evidence="1 2">
    <name type="scientific">Polarella glacialis</name>
    <name type="common">Dinoflagellate</name>
    <dbReference type="NCBI Taxonomy" id="89957"/>
    <lineage>
        <taxon>Eukaryota</taxon>
        <taxon>Sar</taxon>
        <taxon>Alveolata</taxon>
        <taxon>Dinophyceae</taxon>
        <taxon>Suessiales</taxon>
        <taxon>Suessiaceae</taxon>
        <taxon>Polarella</taxon>
    </lineage>
</organism>
<dbReference type="Gene3D" id="3.40.50.150">
    <property type="entry name" value="Vaccinia Virus protein VP39"/>
    <property type="match status" value="1"/>
</dbReference>
<dbReference type="Pfam" id="PF01795">
    <property type="entry name" value="Methyltransf_5"/>
    <property type="match status" value="1"/>
</dbReference>
<proteinExistence type="predicted"/>
<feature type="non-terminal residue" evidence="1">
    <location>
        <position position="173"/>
    </location>
</feature>
<dbReference type="EMBL" id="CAJNNW010035362">
    <property type="protein sequence ID" value="CAE8727274.1"/>
    <property type="molecule type" value="Genomic_DNA"/>
</dbReference>